<evidence type="ECO:0000313" key="3">
    <source>
        <dbReference type="Proteomes" id="UP001283361"/>
    </source>
</evidence>
<feature type="compositionally biased region" description="Low complexity" evidence="1">
    <location>
        <begin position="340"/>
        <end position="350"/>
    </location>
</feature>
<feature type="compositionally biased region" description="Low complexity" evidence="1">
    <location>
        <begin position="185"/>
        <end position="201"/>
    </location>
</feature>
<keyword evidence="3" id="KW-1185">Reference proteome</keyword>
<proteinExistence type="predicted"/>
<dbReference type="Proteomes" id="UP001283361">
    <property type="component" value="Unassembled WGS sequence"/>
</dbReference>
<dbReference type="EMBL" id="JAWDGP010002885">
    <property type="protein sequence ID" value="KAK3779053.1"/>
    <property type="molecule type" value="Genomic_DNA"/>
</dbReference>
<organism evidence="2 3">
    <name type="scientific">Elysia crispata</name>
    <name type="common">lettuce slug</name>
    <dbReference type="NCBI Taxonomy" id="231223"/>
    <lineage>
        <taxon>Eukaryota</taxon>
        <taxon>Metazoa</taxon>
        <taxon>Spiralia</taxon>
        <taxon>Lophotrochozoa</taxon>
        <taxon>Mollusca</taxon>
        <taxon>Gastropoda</taxon>
        <taxon>Heterobranchia</taxon>
        <taxon>Euthyneura</taxon>
        <taxon>Panpulmonata</taxon>
        <taxon>Sacoglossa</taxon>
        <taxon>Placobranchoidea</taxon>
        <taxon>Plakobranchidae</taxon>
        <taxon>Elysia</taxon>
    </lineage>
</organism>
<feature type="compositionally biased region" description="Low complexity" evidence="1">
    <location>
        <begin position="289"/>
        <end position="299"/>
    </location>
</feature>
<evidence type="ECO:0000256" key="1">
    <source>
        <dbReference type="SAM" id="MobiDB-lite"/>
    </source>
</evidence>
<accession>A0AAE1DRJ4</accession>
<sequence>MSSYYTNILPPPVAMSPSTLNGCGGVGGGGGGDDRDGVMSGVVDDGSGMMGLDSTAIYGHHVAGKFDNIYSMASPILGQSAGALTSGGVPGGTGHYEDCSPSYSPSYLRYSSSSSTSSVAFDSRGENRTPLGSEVGMITSVKQMEQHHPQQQHQQHQQQQQHLQHQQLPPPLTHHGALIHHHQQQHQSLQHHQQNNNNNHAHLQHPHHQQGMHQPSPHTNHDLEINTNSNNNNNGHISRHHQHGNSNNSSNQIHLNNINNNSGNNSNNSSSNNNHELSQDLHPNHLHHQQQQQQPQQQPAHINPLHSHNQPPQTLEHLHSLPQQHPLEAQPHHIHHHQEQQQLPLQQQHPQHPHHHHHHMDSLTPPMAHQYPGYPMSGLHHPGNPDLYYDNRMMDCKGIPPEMCTSPHMGSYYYSQQSMPDPSGSPNGYNPACMPGMGSPNMPVYPWMRQANGGKCVISGYFGRLRVSEMGKKNMIFSLL</sequence>
<comment type="caution">
    <text evidence="2">The sequence shown here is derived from an EMBL/GenBank/DDBJ whole genome shotgun (WGS) entry which is preliminary data.</text>
</comment>
<reference evidence="2" key="1">
    <citation type="journal article" date="2023" name="G3 (Bethesda)">
        <title>A reference genome for the long-term kleptoplast-retaining sea slug Elysia crispata morphotype clarki.</title>
        <authorList>
            <person name="Eastman K.E."/>
            <person name="Pendleton A.L."/>
            <person name="Shaikh M.A."/>
            <person name="Suttiyut T."/>
            <person name="Ogas R."/>
            <person name="Tomko P."/>
            <person name="Gavelis G."/>
            <person name="Widhalm J.R."/>
            <person name="Wisecaver J.H."/>
        </authorList>
    </citation>
    <scope>NUCLEOTIDE SEQUENCE</scope>
    <source>
        <strain evidence="2">ECLA1</strain>
    </source>
</reference>
<name>A0AAE1DRJ4_9GAST</name>
<feature type="region of interest" description="Disordered" evidence="1">
    <location>
        <begin position="331"/>
        <end position="365"/>
    </location>
</feature>
<feature type="compositionally biased region" description="Low complexity" evidence="1">
    <location>
        <begin position="149"/>
        <end position="167"/>
    </location>
</feature>
<feature type="region of interest" description="Disordered" evidence="1">
    <location>
        <begin position="110"/>
        <end position="315"/>
    </location>
</feature>
<dbReference type="AlphaFoldDB" id="A0AAE1DRJ4"/>
<gene>
    <name evidence="2" type="ORF">RRG08_053476</name>
</gene>
<evidence type="ECO:0000313" key="2">
    <source>
        <dbReference type="EMBL" id="KAK3779053.1"/>
    </source>
</evidence>
<feature type="compositionally biased region" description="Low complexity" evidence="1">
    <location>
        <begin position="245"/>
        <end position="274"/>
    </location>
</feature>
<protein>
    <submittedName>
        <fullName evidence="2">Uncharacterized protein</fullName>
    </submittedName>
</protein>